<dbReference type="InterPro" id="IPR050325">
    <property type="entry name" value="Prot/Nucl_acid_deglycase"/>
</dbReference>
<dbReference type="PANTHER" id="PTHR48094">
    <property type="entry name" value="PROTEIN/NUCLEIC ACID DEGLYCASE DJ-1-RELATED"/>
    <property type="match status" value="1"/>
</dbReference>
<reference evidence="5 6" key="1">
    <citation type="submission" date="2018-06" db="EMBL/GenBank/DDBJ databases">
        <authorList>
            <consortium name="Pathogen Informatics"/>
            <person name="Doyle S."/>
        </authorList>
    </citation>
    <scope>NUCLEOTIDE SEQUENCE [LARGE SCALE GENOMIC DNA]</scope>
    <source>
        <strain evidence="5 6">NCTC13163</strain>
    </source>
</reference>
<dbReference type="OrthoDB" id="9792284at2"/>
<dbReference type="Proteomes" id="UP000254060">
    <property type="component" value="Unassembled WGS sequence"/>
</dbReference>
<keyword evidence="1" id="KW-0346">Stress response</keyword>
<evidence type="ECO:0000259" key="4">
    <source>
        <dbReference type="Pfam" id="PF01965"/>
    </source>
</evidence>
<evidence type="ECO:0000313" key="5">
    <source>
        <dbReference type="EMBL" id="STO09520.1"/>
    </source>
</evidence>
<name>A0A377FXG9_9BACL</name>
<dbReference type="PANTHER" id="PTHR48094:SF11">
    <property type="entry name" value="GLUTATHIONE-INDEPENDENT GLYOXALASE HSP31-RELATED"/>
    <property type="match status" value="1"/>
</dbReference>
<dbReference type="AlphaFoldDB" id="A0A377FXG9"/>
<dbReference type="InterPro" id="IPR002818">
    <property type="entry name" value="DJ-1/PfpI"/>
</dbReference>
<dbReference type="STRING" id="1397694.GCA_000702585_00380"/>
<gene>
    <name evidence="5" type="primary">hchA</name>
    <name evidence="5" type="ORF">NCTC13163_02958</name>
</gene>
<sequence length="219" mass="23794">MSKHVLIVSTSADKLENGHDTGLWLEEFAAPYLQFEKQGYKVTVASIEGGDVPIDANSLEDGLSQDVLNTQDLLKNTARLDQVADDTYDAVFLPGGHGTVVDFPNSETLQRVVRDVYENGNVVAAVCHGPIGLVNVKLSNGEPLVKDKQVTGFTDAEEREMQLDSAVPFLLETALREKGGNFDGADNWAVNVAVDERLVTGQNPQSSERVAEEIVKLLK</sequence>
<dbReference type="EC" id="4.2.1.130" evidence="5"/>
<comment type="similarity">
    <text evidence="3">Belongs to the peptidase C56 family. HSP31-like subfamily.</text>
</comment>
<dbReference type="GO" id="GO:0019172">
    <property type="term" value="F:glyoxalase III activity"/>
    <property type="evidence" value="ECO:0007669"/>
    <property type="project" value="UniProtKB-EC"/>
</dbReference>
<feature type="domain" description="DJ-1/PfpI" evidence="4">
    <location>
        <begin position="27"/>
        <end position="216"/>
    </location>
</feature>
<evidence type="ECO:0000256" key="2">
    <source>
        <dbReference type="ARBA" id="ARBA00023239"/>
    </source>
</evidence>
<accession>A0A377FXG9</accession>
<dbReference type="Pfam" id="PF01965">
    <property type="entry name" value="DJ-1_PfpI"/>
    <property type="match status" value="1"/>
</dbReference>
<dbReference type="GO" id="GO:0019243">
    <property type="term" value="P:methylglyoxal catabolic process to D-lactate via S-lactoyl-glutathione"/>
    <property type="evidence" value="ECO:0007669"/>
    <property type="project" value="TreeGrafter"/>
</dbReference>
<dbReference type="GO" id="GO:0005737">
    <property type="term" value="C:cytoplasm"/>
    <property type="evidence" value="ECO:0007669"/>
    <property type="project" value="TreeGrafter"/>
</dbReference>
<dbReference type="Gene3D" id="3.40.50.880">
    <property type="match status" value="1"/>
</dbReference>
<dbReference type="InterPro" id="IPR029062">
    <property type="entry name" value="Class_I_gatase-like"/>
</dbReference>
<dbReference type="RefSeq" id="WP_029333906.1">
    <property type="nucleotide sequence ID" value="NZ_UGGP01000001.1"/>
</dbReference>
<keyword evidence="2 5" id="KW-0456">Lyase</keyword>
<proteinExistence type="inferred from homology"/>
<dbReference type="EMBL" id="UGGP01000001">
    <property type="protein sequence ID" value="STO09520.1"/>
    <property type="molecule type" value="Genomic_DNA"/>
</dbReference>
<evidence type="ECO:0000256" key="3">
    <source>
        <dbReference type="ARBA" id="ARBA00038493"/>
    </source>
</evidence>
<protein>
    <submittedName>
        <fullName evidence="5">Molecular chaperone Hsp31 and glyoxalase 3</fullName>
        <ecNumber evidence="5">4.2.1.130</ecNumber>
    </submittedName>
</protein>
<evidence type="ECO:0000313" key="6">
    <source>
        <dbReference type="Proteomes" id="UP000254060"/>
    </source>
</evidence>
<dbReference type="SUPFAM" id="SSF52317">
    <property type="entry name" value="Class I glutamine amidotransferase-like"/>
    <property type="match status" value="1"/>
</dbReference>
<evidence type="ECO:0000256" key="1">
    <source>
        <dbReference type="ARBA" id="ARBA00023016"/>
    </source>
</evidence>
<organism evidence="5 6">
    <name type="scientific">Exiguobacterium aurantiacum</name>
    <dbReference type="NCBI Taxonomy" id="33987"/>
    <lineage>
        <taxon>Bacteria</taxon>
        <taxon>Bacillati</taxon>
        <taxon>Bacillota</taxon>
        <taxon>Bacilli</taxon>
        <taxon>Bacillales</taxon>
        <taxon>Bacillales Family XII. Incertae Sedis</taxon>
        <taxon>Exiguobacterium</taxon>
    </lineage>
</organism>
<dbReference type="CDD" id="cd03141">
    <property type="entry name" value="GATase1_Hsp31_like"/>
    <property type="match status" value="1"/>
</dbReference>